<dbReference type="Gene3D" id="3.30.450.40">
    <property type="match status" value="1"/>
</dbReference>
<dbReference type="InterPro" id="IPR014757">
    <property type="entry name" value="Tscrpt_reg_IclR_C"/>
</dbReference>
<keyword evidence="3" id="KW-0804">Transcription</keyword>
<dbReference type="PROSITE" id="PS51077">
    <property type="entry name" value="HTH_ICLR"/>
    <property type="match status" value="1"/>
</dbReference>
<dbReference type="InterPro" id="IPR036390">
    <property type="entry name" value="WH_DNA-bd_sf"/>
</dbReference>
<keyword evidence="2" id="KW-0238">DNA-binding</keyword>
<dbReference type="Proteomes" id="UP001379945">
    <property type="component" value="Unassembled WGS sequence"/>
</dbReference>
<dbReference type="RefSeq" id="WP_341399855.1">
    <property type="nucleotide sequence ID" value="NZ_JBBUTI010000009.1"/>
</dbReference>
<dbReference type="SUPFAM" id="SSF46785">
    <property type="entry name" value="Winged helix' DNA-binding domain"/>
    <property type="match status" value="1"/>
</dbReference>
<organism evidence="6 7">
    <name type="scientific">Ideonella margarita</name>
    <dbReference type="NCBI Taxonomy" id="2984191"/>
    <lineage>
        <taxon>Bacteria</taxon>
        <taxon>Pseudomonadati</taxon>
        <taxon>Pseudomonadota</taxon>
        <taxon>Betaproteobacteria</taxon>
        <taxon>Burkholderiales</taxon>
        <taxon>Sphaerotilaceae</taxon>
        <taxon>Ideonella</taxon>
    </lineage>
</organism>
<sequence>MVSTLPADRAAPGLIREALGPGGFPIAPADLIAGLGRGLAVIESFDDEHARMTVAQVAQRTGIPRTAARRHLLSLCHFGYADTDGKHFWLAPRVLRLGQSYLDGARLPRLVQPFIQRLSMATAETVNVSVLDGHEVVYVARSNSPRVVSIGFHAGARVPAHVVSPGVALLATLKESALQRWLDSHEFAGFTASTVQTAESFGAQVRQARLQDHWIAIGQLDAGLSGVSTVLRDRFGECKGALGMTLQAANWPLAQIESRLVPQLLETAQTLRPLI</sequence>
<comment type="caution">
    <text evidence="6">The sequence shown here is derived from an EMBL/GenBank/DDBJ whole genome shotgun (WGS) entry which is preliminary data.</text>
</comment>
<dbReference type="PANTHER" id="PTHR30136">
    <property type="entry name" value="HELIX-TURN-HELIX TRANSCRIPTIONAL REGULATOR, ICLR FAMILY"/>
    <property type="match status" value="1"/>
</dbReference>
<proteinExistence type="predicted"/>
<dbReference type="InterPro" id="IPR050707">
    <property type="entry name" value="HTH_MetabolicPath_Reg"/>
</dbReference>
<dbReference type="PROSITE" id="PS51078">
    <property type="entry name" value="ICLR_ED"/>
    <property type="match status" value="1"/>
</dbReference>
<name>A0ABU9C6M2_9BURK</name>
<dbReference type="Gene3D" id="1.10.10.10">
    <property type="entry name" value="Winged helix-like DNA-binding domain superfamily/Winged helix DNA-binding domain"/>
    <property type="match status" value="1"/>
</dbReference>
<evidence type="ECO:0000256" key="1">
    <source>
        <dbReference type="ARBA" id="ARBA00023015"/>
    </source>
</evidence>
<dbReference type="SUPFAM" id="SSF55781">
    <property type="entry name" value="GAF domain-like"/>
    <property type="match status" value="1"/>
</dbReference>
<evidence type="ECO:0000259" key="5">
    <source>
        <dbReference type="PROSITE" id="PS51078"/>
    </source>
</evidence>
<evidence type="ECO:0000256" key="2">
    <source>
        <dbReference type="ARBA" id="ARBA00023125"/>
    </source>
</evidence>
<dbReference type="PANTHER" id="PTHR30136:SF34">
    <property type="entry name" value="TRANSCRIPTIONAL REGULATOR"/>
    <property type="match status" value="1"/>
</dbReference>
<feature type="domain" description="HTH iclR-type" evidence="4">
    <location>
        <begin position="32"/>
        <end position="92"/>
    </location>
</feature>
<accession>A0ABU9C6M2</accession>
<evidence type="ECO:0000313" key="7">
    <source>
        <dbReference type="Proteomes" id="UP001379945"/>
    </source>
</evidence>
<dbReference type="EMBL" id="JBBUTI010000009">
    <property type="protein sequence ID" value="MEK8047549.1"/>
    <property type="molecule type" value="Genomic_DNA"/>
</dbReference>
<evidence type="ECO:0000313" key="6">
    <source>
        <dbReference type="EMBL" id="MEK8047549.1"/>
    </source>
</evidence>
<gene>
    <name evidence="6" type="ORF">AACH00_14405</name>
</gene>
<evidence type="ECO:0000259" key="4">
    <source>
        <dbReference type="PROSITE" id="PS51077"/>
    </source>
</evidence>
<dbReference type="InterPro" id="IPR005471">
    <property type="entry name" value="Tscrpt_reg_IclR_N"/>
</dbReference>
<dbReference type="Pfam" id="PF01614">
    <property type="entry name" value="IclR_C"/>
    <property type="match status" value="1"/>
</dbReference>
<dbReference type="SMART" id="SM00346">
    <property type="entry name" value="HTH_ICLR"/>
    <property type="match status" value="1"/>
</dbReference>
<reference evidence="6 7" key="1">
    <citation type="submission" date="2024-04" db="EMBL/GenBank/DDBJ databases">
        <title>Novel species of the genus Ideonella isolated from streams.</title>
        <authorList>
            <person name="Lu H."/>
        </authorList>
    </citation>
    <scope>NUCLEOTIDE SEQUENCE [LARGE SCALE GENOMIC DNA]</scope>
    <source>
        <strain evidence="6 7">LYT19W</strain>
    </source>
</reference>
<protein>
    <submittedName>
        <fullName evidence="6">IclR family transcriptional regulator C-terminal domain-containing protein</fullName>
    </submittedName>
</protein>
<dbReference type="Pfam" id="PF09339">
    <property type="entry name" value="HTH_IclR"/>
    <property type="match status" value="1"/>
</dbReference>
<dbReference type="InterPro" id="IPR036388">
    <property type="entry name" value="WH-like_DNA-bd_sf"/>
</dbReference>
<feature type="domain" description="IclR-ED" evidence="5">
    <location>
        <begin position="93"/>
        <end position="275"/>
    </location>
</feature>
<dbReference type="InterPro" id="IPR029016">
    <property type="entry name" value="GAF-like_dom_sf"/>
</dbReference>
<evidence type="ECO:0000256" key="3">
    <source>
        <dbReference type="ARBA" id="ARBA00023163"/>
    </source>
</evidence>
<keyword evidence="1" id="KW-0805">Transcription regulation</keyword>
<keyword evidence="7" id="KW-1185">Reference proteome</keyword>